<dbReference type="Pfam" id="PF00125">
    <property type="entry name" value="Histone"/>
    <property type="match status" value="1"/>
</dbReference>
<feature type="region of interest" description="Disordered" evidence="1">
    <location>
        <begin position="44"/>
        <end position="81"/>
    </location>
</feature>
<comment type="caution">
    <text evidence="3">The sequence shown here is derived from an EMBL/GenBank/DDBJ whole genome shotgun (WGS) entry which is preliminary data.</text>
</comment>
<gene>
    <name evidence="3" type="ORF">FDP41_004435</name>
</gene>
<sequence>MMQDANACALHAKRQTLMAKDIHLVLKLRPLVTSANRIDEVCSKEVAQEQSNQDCEDDLNDNDYQEEEESEESDDEDEEED</sequence>
<proteinExistence type="predicted"/>
<dbReference type="GO" id="GO:0003677">
    <property type="term" value="F:DNA binding"/>
    <property type="evidence" value="ECO:0007669"/>
    <property type="project" value="InterPro"/>
</dbReference>
<dbReference type="GO" id="GO:0046982">
    <property type="term" value="F:protein heterodimerization activity"/>
    <property type="evidence" value="ECO:0007669"/>
    <property type="project" value="InterPro"/>
</dbReference>
<dbReference type="InterPro" id="IPR007125">
    <property type="entry name" value="H2A/H2B/H3"/>
</dbReference>
<dbReference type="OrthoDB" id="10587856at2759"/>
<keyword evidence="4" id="KW-1185">Reference proteome</keyword>
<dbReference type="InterPro" id="IPR009072">
    <property type="entry name" value="Histone-fold"/>
</dbReference>
<feature type="domain" description="Core Histone H2A/H2B/H3" evidence="2">
    <location>
        <begin position="1"/>
        <end position="28"/>
    </location>
</feature>
<reference evidence="3 4" key="1">
    <citation type="journal article" date="2019" name="Sci. Rep.">
        <title>Nanopore sequencing improves the draft genome of the human pathogenic amoeba Naegleria fowleri.</title>
        <authorList>
            <person name="Liechti N."/>
            <person name="Schurch N."/>
            <person name="Bruggmann R."/>
            <person name="Wittwer M."/>
        </authorList>
    </citation>
    <scope>NUCLEOTIDE SEQUENCE [LARGE SCALE GENOMIC DNA]</scope>
    <source>
        <strain evidence="3 4">ATCC 30894</strain>
    </source>
</reference>
<dbReference type="RefSeq" id="XP_044561249.1">
    <property type="nucleotide sequence ID" value="XM_044707849.1"/>
</dbReference>
<feature type="compositionally biased region" description="Acidic residues" evidence="1">
    <location>
        <begin position="54"/>
        <end position="81"/>
    </location>
</feature>
<evidence type="ECO:0000259" key="2">
    <source>
        <dbReference type="Pfam" id="PF00125"/>
    </source>
</evidence>
<dbReference type="AlphaFoldDB" id="A0A6A5BNJ1"/>
<evidence type="ECO:0000313" key="4">
    <source>
        <dbReference type="Proteomes" id="UP000444721"/>
    </source>
</evidence>
<dbReference type="SUPFAM" id="SSF47113">
    <property type="entry name" value="Histone-fold"/>
    <property type="match status" value="1"/>
</dbReference>
<organism evidence="3 4">
    <name type="scientific">Naegleria fowleri</name>
    <name type="common">Brain eating amoeba</name>
    <dbReference type="NCBI Taxonomy" id="5763"/>
    <lineage>
        <taxon>Eukaryota</taxon>
        <taxon>Discoba</taxon>
        <taxon>Heterolobosea</taxon>
        <taxon>Tetramitia</taxon>
        <taxon>Eutetramitia</taxon>
        <taxon>Vahlkampfiidae</taxon>
        <taxon>Naegleria</taxon>
    </lineage>
</organism>
<dbReference type="Proteomes" id="UP000444721">
    <property type="component" value="Unassembled WGS sequence"/>
</dbReference>
<name>A0A6A5BNJ1_NAEFO</name>
<evidence type="ECO:0000256" key="1">
    <source>
        <dbReference type="SAM" id="MobiDB-lite"/>
    </source>
</evidence>
<evidence type="ECO:0000313" key="3">
    <source>
        <dbReference type="EMBL" id="KAF0976536.1"/>
    </source>
</evidence>
<dbReference type="GeneID" id="68111653"/>
<protein>
    <recommendedName>
        <fullName evidence="2">Core Histone H2A/H2B/H3 domain-containing protein</fullName>
    </recommendedName>
</protein>
<accession>A0A6A5BNJ1</accession>
<dbReference type="VEuPathDB" id="AmoebaDB:FDP41_004435"/>
<dbReference type="Gene3D" id="1.10.20.10">
    <property type="entry name" value="Histone, subunit A"/>
    <property type="match status" value="1"/>
</dbReference>
<dbReference type="EMBL" id="VFQX01000037">
    <property type="protein sequence ID" value="KAF0976536.1"/>
    <property type="molecule type" value="Genomic_DNA"/>
</dbReference>